<dbReference type="CDD" id="cd15831">
    <property type="entry name" value="BTAD"/>
    <property type="match status" value="1"/>
</dbReference>
<dbReference type="InterPro" id="IPR005158">
    <property type="entry name" value="BTAD"/>
</dbReference>
<keyword evidence="4" id="KW-0804">Transcription</keyword>
<dbReference type="Pfam" id="PF00486">
    <property type="entry name" value="Trans_reg_C"/>
    <property type="match status" value="1"/>
</dbReference>
<keyword evidence="8" id="KW-1185">Reference proteome</keyword>
<organism evidence="7 8">
    <name type="scientific">Saccharothrix tamanrassetensis</name>
    <dbReference type="NCBI Taxonomy" id="1051531"/>
    <lineage>
        <taxon>Bacteria</taxon>
        <taxon>Bacillati</taxon>
        <taxon>Actinomycetota</taxon>
        <taxon>Actinomycetes</taxon>
        <taxon>Pseudonocardiales</taxon>
        <taxon>Pseudonocardiaceae</taxon>
        <taxon>Saccharothrix</taxon>
    </lineage>
</organism>
<gene>
    <name evidence="7" type="ORF">FHS29_007383</name>
</gene>
<dbReference type="InterPro" id="IPR051677">
    <property type="entry name" value="AfsR-DnrI-RedD_regulator"/>
</dbReference>
<evidence type="ECO:0000256" key="2">
    <source>
        <dbReference type="ARBA" id="ARBA00023015"/>
    </source>
</evidence>
<dbReference type="SUPFAM" id="SSF46894">
    <property type="entry name" value="C-terminal effector domain of the bipartite response regulators"/>
    <property type="match status" value="1"/>
</dbReference>
<dbReference type="Gene3D" id="1.25.40.10">
    <property type="entry name" value="Tetratricopeptide repeat domain"/>
    <property type="match status" value="1"/>
</dbReference>
<dbReference type="GO" id="GO:0003677">
    <property type="term" value="F:DNA binding"/>
    <property type="evidence" value="ECO:0007669"/>
    <property type="project" value="UniProtKB-UniRule"/>
</dbReference>
<evidence type="ECO:0000256" key="3">
    <source>
        <dbReference type="ARBA" id="ARBA00023125"/>
    </source>
</evidence>
<dbReference type="AlphaFoldDB" id="A0A841CXT3"/>
<dbReference type="InterPro" id="IPR011990">
    <property type="entry name" value="TPR-like_helical_dom_sf"/>
</dbReference>
<feature type="domain" description="OmpR/PhoB-type" evidence="6">
    <location>
        <begin position="1"/>
        <end position="94"/>
    </location>
</feature>
<dbReference type="Proteomes" id="UP000547510">
    <property type="component" value="Unassembled WGS sequence"/>
</dbReference>
<dbReference type="InterPro" id="IPR016032">
    <property type="entry name" value="Sig_transdc_resp-reg_C-effctor"/>
</dbReference>
<dbReference type="SUPFAM" id="SSF48452">
    <property type="entry name" value="TPR-like"/>
    <property type="match status" value="1"/>
</dbReference>
<proteinExistence type="inferred from homology"/>
<evidence type="ECO:0000313" key="8">
    <source>
        <dbReference type="Proteomes" id="UP000547510"/>
    </source>
</evidence>
<dbReference type="GO" id="GO:0000160">
    <property type="term" value="P:phosphorelay signal transduction system"/>
    <property type="evidence" value="ECO:0007669"/>
    <property type="project" value="InterPro"/>
</dbReference>
<evidence type="ECO:0000256" key="5">
    <source>
        <dbReference type="PROSITE-ProRule" id="PRU01091"/>
    </source>
</evidence>
<dbReference type="GO" id="GO:0006355">
    <property type="term" value="P:regulation of DNA-templated transcription"/>
    <property type="evidence" value="ECO:0007669"/>
    <property type="project" value="InterPro"/>
</dbReference>
<evidence type="ECO:0000256" key="1">
    <source>
        <dbReference type="ARBA" id="ARBA00005820"/>
    </source>
</evidence>
<dbReference type="InterPro" id="IPR001867">
    <property type="entry name" value="OmpR/PhoB-type_DNA-bd"/>
</dbReference>
<dbReference type="SMART" id="SM01043">
    <property type="entry name" value="BTAD"/>
    <property type="match status" value="1"/>
</dbReference>
<sequence length="294" mass="32469">MAVEFRVLGPVEARIGDRSIELGHARQRCVLAVLLIEANQWLSADQLLDRVWGERVPHSGRDTLYGYLSRLRHALQVTDEADIVHRAGGYVLTVDGDAVDLHRFRRLLADARAADNEDDATALFGQALALWRGEPCAGLDSPWVHIVRAELDRQRWAAELDYADLRLRTGRHTDLLADLTSLTAAHPLDERLAGQFMLALYRAGRQADALDHYQQVRTRLVEELGTDPGPELQHLHQRILTADPDLAVPLTAAARSPVVPRQLPAAPGLFTGRLTELAALDRALPTTVAATDVP</sequence>
<dbReference type="EMBL" id="JACHJN010000025">
    <property type="protein sequence ID" value="MBB5960755.1"/>
    <property type="molecule type" value="Genomic_DNA"/>
</dbReference>
<dbReference type="PANTHER" id="PTHR35807:SF1">
    <property type="entry name" value="TRANSCRIPTIONAL REGULATOR REDD"/>
    <property type="match status" value="1"/>
</dbReference>
<dbReference type="PROSITE" id="PS51755">
    <property type="entry name" value="OMPR_PHOB"/>
    <property type="match status" value="1"/>
</dbReference>
<dbReference type="InterPro" id="IPR036388">
    <property type="entry name" value="WH-like_DNA-bd_sf"/>
</dbReference>
<comment type="caution">
    <text evidence="7">The sequence shown here is derived from an EMBL/GenBank/DDBJ whole genome shotgun (WGS) entry which is preliminary data.</text>
</comment>
<feature type="DNA-binding region" description="OmpR/PhoB-type" evidence="5">
    <location>
        <begin position="1"/>
        <end position="94"/>
    </location>
</feature>
<name>A0A841CXT3_9PSEU</name>
<dbReference type="Pfam" id="PF03704">
    <property type="entry name" value="BTAD"/>
    <property type="match status" value="1"/>
</dbReference>
<feature type="non-terminal residue" evidence="7">
    <location>
        <position position="294"/>
    </location>
</feature>
<dbReference type="PANTHER" id="PTHR35807">
    <property type="entry name" value="TRANSCRIPTIONAL REGULATOR REDD-RELATED"/>
    <property type="match status" value="1"/>
</dbReference>
<protein>
    <submittedName>
        <fullName evidence="7">DNA-binding SARP family transcriptional activator</fullName>
    </submittedName>
</protein>
<accession>A0A841CXT3</accession>
<evidence type="ECO:0000259" key="6">
    <source>
        <dbReference type="PROSITE" id="PS51755"/>
    </source>
</evidence>
<comment type="similarity">
    <text evidence="1">Belongs to the AfsR/DnrI/RedD regulatory family.</text>
</comment>
<evidence type="ECO:0000256" key="4">
    <source>
        <dbReference type="ARBA" id="ARBA00023163"/>
    </source>
</evidence>
<keyword evidence="2" id="KW-0805">Transcription regulation</keyword>
<evidence type="ECO:0000313" key="7">
    <source>
        <dbReference type="EMBL" id="MBB5960755.1"/>
    </source>
</evidence>
<dbReference type="SMART" id="SM00862">
    <property type="entry name" value="Trans_reg_C"/>
    <property type="match status" value="1"/>
</dbReference>
<keyword evidence="3 5" id="KW-0238">DNA-binding</keyword>
<dbReference type="RefSeq" id="WP_184699235.1">
    <property type="nucleotide sequence ID" value="NZ_JACHJN010000025.1"/>
</dbReference>
<reference evidence="7 8" key="1">
    <citation type="submission" date="2020-08" db="EMBL/GenBank/DDBJ databases">
        <title>Genomic Encyclopedia of Type Strains, Phase III (KMG-III): the genomes of soil and plant-associated and newly described type strains.</title>
        <authorList>
            <person name="Whitman W."/>
        </authorList>
    </citation>
    <scope>NUCLEOTIDE SEQUENCE [LARGE SCALE GENOMIC DNA]</scope>
    <source>
        <strain evidence="7 8">CECT 8640</strain>
    </source>
</reference>
<dbReference type="Gene3D" id="1.10.10.10">
    <property type="entry name" value="Winged helix-like DNA-binding domain superfamily/Winged helix DNA-binding domain"/>
    <property type="match status" value="1"/>
</dbReference>